<feature type="repeat" description="Solcar" evidence="8">
    <location>
        <begin position="13"/>
        <end position="111"/>
    </location>
</feature>
<comment type="similarity">
    <text evidence="2 9">Belongs to the mitochondrial carrier (TC 2.A.29) family.</text>
</comment>
<dbReference type="Proteomes" id="UP000662931">
    <property type="component" value="Chromosome 1"/>
</dbReference>
<evidence type="ECO:0000256" key="9">
    <source>
        <dbReference type="RuleBase" id="RU000488"/>
    </source>
</evidence>
<evidence type="ECO:0000256" key="3">
    <source>
        <dbReference type="ARBA" id="ARBA00022448"/>
    </source>
</evidence>
<comment type="subcellular location">
    <subcellularLocation>
        <location evidence="1">Membrane</location>
        <topology evidence="1">Multi-pass membrane protein</topology>
    </subcellularLocation>
</comment>
<evidence type="ECO:0000256" key="8">
    <source>
        <dbReference type="PROSITE-ProRule" id="PRU00282"/>
    </source>
</evidence>
<dbReference type="SUPFAM" id="SSF103506">
    <property type="entry name" value="Mitochondrial carrier"/>
    <property type="match status" value="1"/>
</dbReference>
<evidence type="ECO:0000256" key="5">
    <source>
        <dbReference type="ARBA" id="ARBA00022737"/>
    </source>
</evidence>
<dbReference type="Pfam" id="PF00153">
    <property type="entry name" value="Mito_carr"/>
    <property type="match status" value="3"/>
</dbReference>
<dbReference type="GO" id="GO:0055085">
    <property type="term" value="P:transmembrane transport"/>
    <property type="evidence" value="ECO:0007669"/>
    <property type="project" value="InterPro"/>
</dbReference>
<dbReference type="PROSITE" id="PS50920">
    <property type="entry name" value="SOLCAR"/>
    <property type="match status" value="3"/>
</dbReference>
<evidence type="ECO:0000256" key="4">
    <source>
        <dbReference type="ARBA" id="ARBA00022692"/>
    </source>
</evidence>
<keyword evidence="4 8" id="KW-0812">Transmembrane</keyword>
<organism evidence="10 11">
    <name type="scientific">Eeniella nana</name>
    <name type="common">Yeast</name>
    <name type="synonym">Brettanomyces nanus</name>
    <dbReference type="NCBI Taxonomy" id="13502"/>
    <lineage>
        <taxon>Eukaryota</taxon>
        <taxon>Fungi</taxon>
        <taxon>Dikarya</taxon>
        <taxon>Ascomycota</taxon>
        <taxon>Saccharomycotina</taxon>
        <taxon>Pichiomycetes</taxon>
        <taxon>Pichiales</taxon>
        <taxon>Pichiaceae</taxon>
        <taxon>Brettanomyces</taxon>
    </lineage>
</organism>
<evidence type="ECO:0000256" key="1">
    <source>
        <dbReference type="ARBA" id="ARBA00004141"/>
    </source>
</evidence>
<name>A0A875S1B9_EENNA</name>
<keyword evidence="3 9" id="KW-0813">Transport</keyword>
<feature type="repeat" description="Solcar" evidence="8">
    <location>
        <begin position="224"/>
        <end position="309"/>
    </location>
</feature>
<reference evidence="10" key="1">
    <citation type="submission" date="2020-10" db="EMBL/GenBank/DDBJ databases">
        <authorList>
            <person name="Roach M.J.R."/>
        </authorList>
    </citation>
    <scope>NUCLEOTIDE SEQUENCE</scope>
    <source>
        <strain evidence="10">CBS 1945</strain>
    </source>
</reference>
<keyword evidence="11" id="KW-1185">Reference proteome</keyword>
<dbReference type="GO" id="GO:0016020">
    <property type="term" value="C:membrane"/>
    <property type="evidence" value="ECO:0007669"/>
    <property type="project" value="UniProtKB-SubCell"/>
</dbReference>
<dbReference type="GO" id="GO:0006862">
    <property type="term" value="P:nucleotide transport"/>
    <property type="evidence" value="ECO:0007669"/>
    <property type="project" value="InterPro"/>
</dbReference>
<dbReference type="Gene3D" id="1.50.40.10">
    <property type="entry name" value="Mitochondrial carrier domain"/>
    <property type="match status" value="1"/>
</dbReference>
<evidence type="ECO:0000313" key="11">
    <source>
        <dbReference type="Proteomes" id="UP000662931"/>
    </source>
</evidence>
<dbReference type="InterPro" id="IPR018108">
    <property type="entry name" value="MCP_transmembrane"/>
</dbReference>
<dbReference type="RefSeq" id="XP_038777214.1">
    <property type="nucleotide sequence ID" value="XM_038921286.1"/>
</dbReference>
<dbReference type="GeneID" id="62194362"/>
<keyword evidence="6" id="KW-1133">Transmembrane helix</keyword>
<dbReference type="EMBL" id="CP064812">
    <property type="protein sequence ID" value="QPG73649.1"/>
    <property type="molecule type" value="Genomic_DNA"/>
</dbReference>
<evidence type="ECO:0000256" key="7">
    <source>
        <dbReference type="ARBA" id="ARBA00023136"/>
    </source>
</evidence>
<sequence length="312" mass="35253">MRESTPSASWHPGSRAVEMIAGLSAGFVTTVVSHPLDFIKLRMQLDVTSATQWQAFHRIYEDLMRSSSTTASRTSSRKLIQSIYRGVGPNLVGSTAAWALYFTFYREYKNLMLDYHHSEHNDSNLNSGQYLLCAFEAGWTTSLITNPIWVIKTRMISTSRSTPGAYTSIWDGIKQIFIHEGFKGYYKGLSPALVNVSQGALQFSIYDTFKHHLILKEGQTERDLTTLEYLYASATSKMLATISLYPLQVIRSRLQVNSNKHMESVVYLVHKMATQEGLKGFYKGIVANLIRVVPATCITFTVYENMRTILLS</sequence>
<evidence type="ECO:0008006" key="12">
    <source>
        <dbReference type="Google" id="ProtNLM"/>
    </source>
</evidence>
<protein>
    <recommendedName>
        <fullName evidence="12">Mitochondrial folate transporter/carrier</fullName>
    </recommendedName>
</protein>
<evidence type="ECO:0000313" key="10">
    <source>
        <dbReference type="EMBL" id="QPG73649.1"/>
    </source>
</evidence>
<dbReference type="OrthoDB" id="428293at2759"/>
<dbReference type="AlphaFoldDB" id="A0A875S1B9"/>
<dbReference type="KEGG" id="bnn:FOA43_000961"/>
<accession>A0A875S1B9</accession>
<proteinExistence type="inferred from homology"/>
<keyword evidence="7 8" id="KW-0472">Membrane</keyword>
<keyword evidence="5" id="KW-0677">Repeat</keyword>
<gene>
    <name evidence="10" type="ORF">FOA43_000961</name>
</gene>
<evidence type="ECO:0000256" key="2">
    <source>
        <dbReference type="ARBA" id="ARBA00006375"/>
    </source>
</evidence>
<evidence type="ECO:0000256" key="6">
    <source>
        <dbReference type="ARBA" id="ARBA00022989"/>
    </source>
</evidence>
<dbReference type="PANTHER" id="PTHR45683">
    <property type="entry name" value="MITOCHONDRIAL NICOTINAMIDE ADENINE DINUCLEOTIDE TRANSPORTER 1-RELATED-RELATED"/>
    <property type="match status" value="1"/>
</dbReference>
<dbReference type="InterPro" id="IPR023395">
    <property type="entry name" value="MCP_dom_sf"/>
</dbReference>
<feature type="repeat" description="Solcar" evidence="8">
    <location>
        <begin position="125"/>
        <end position="212"/>
    </location>
</feature>
<dbReference type="InterPro" id="IPR044712">
    <property type="entry name" value="SLC25A32-like"/>
</dbReference>